<dbReference type="Proteomes" id="UP001154282">
    <property type="component" value="Unassembled WGS sequence"/>
</dbReference>
<comment type="caution">
    <text evidence="1">The sequence shown here is derived from an EMBL/GenBank/DDBJ whole genome shotgun (WGS) entry which is preliminary data.</text>
</comment>
<proteinExistence type="predicted"/>
<gene>
    <name evidence="1" type="ORF">LITE_LOCUS29492</name>
</gene>
<organism evidence="1 2">
    <name type="scientific">Linum tenue</name>
    <dbReference type="NCBI Taxonomy" id="586396"/>
    <lineage>
        <taxon>Eukaryota</taxon>
        <taxon>Viridiplantae</taxon>
        <taxon>Streptophyta</taxon>
        <taxon>Embryophyta</taxon>
        <taxon>Tracheophyta</taxon>
        <taxon>Spermatophyta</taxon>
        <taxon>Magnoliopsida</taxon>
        <taxon>eudicotyledons</taxon>
        <taxon>Gunneridae</taxon>
        <taxon>Pentapetalae</taxon>
        <taxon>rosids</taxon>
        <taxon>fabids</taxon>
        <taxon>Malpighiales</taxon>
        <taxon>Linaceae</taxon>
        <taxon>Linum</taxon>
    </lineage>
</organism>
<evidence type="ECO:0000313" key="2">
    <source>
        <dbReference type="Proteomes" id="UP001154282"/>
    </source>
</evidence>
<keyword evidence="2" id="KW-1185">Reference proteome</keyword>
<name>A0AAV0MNI0_9ROSI</name>
<dbReference type="AlphaFoldDB" id="A0AAV0MNI0"/>
<sequence length="56" mass="6567">MAAEGIDEAMQRERNSGMGVVTIVIKRRLFGIFLRHAQPHPQGNCRRQWKLRHGRR</sequence>
<protein>
    <submittedName>
        <fullName evidence="1">Uncharacterized protein</fullName>
    </submittedName>
</protein>
<accession>A0AAV0MNI0</accession>
<dbReference type="EMBL" id="CAMGYJ010000007">
    <property type="protein sequence ID" value="CAI0447674.1"/>
    <property type="molecule type" value="Genomic_DNA"/>
</dbReference>
<evidence type="ECO:0000313" key="1">
    <source>
        <dbReference type="EMBL" id="CAI0447674.1"/>
    </source>
</evidence>
<reference evidence="1" key="1">
    <citation type="submission" date="2022-08" db="EMBL/GenBank/DDBJ databases">
        <authorList>
            <person name="Gutierrez-Valencia J."/>
        </authorList>
    </citation>
    <scope>NUCLEOTIDE SEQUENCE</scope>
</reference>